<dbReference type="RefSeq" id="WP_037232955.1">
    <property type="nucleotide sequence ID" value="NZ_JAEMUK010000016.1"/>
</dbReference>
<sequence length="535" mass="58330">MAADTGSKSAKYSALGGDCCADLEERVAELEVTTVRKGNRKVSLELSGWVDKILLFWNDGKQSDIYVEDNNFASTRFRMKGVGQMAPDWKAGFFLEYEFRDASSNLVDQVTEQNRNIETALRIRQENFFIENETFGRVTLGFQNTATKDLTLINLGGGFSNVENYHAASFFIRDNTLPTSSWFNTTTNTFVTTAPTSGALPNSTRTVAPALTNTSNNITVIGGGTTSTGTNTISTVVAYSPGGLIWNNLSNALDSQRMEAIRYDSPEICGFIASFAWGQNDFWDAALRYQKEWNSIRIAGGVGYQWWGERSLTLGAPWAANSIYQGSDQSNQPSMTAGPSGGVAASQLISNANNIYGGARYRVNSKIEVVEGNLSAIHLPTGLYGSIVAGTRHIENSPVESLNKDATYWYTQVGITKRVFEVGASTIYAEYGNYDNFAAAAVYFQVWNSANGNTLSTTRVRDSNVDRFGIGVTQAFDGAAMEIYGNYLHYNANITTSTSYVGSATGGAATTGFNNTESRSPEDWDAFYTGARLKF</sequence>
<protein>
    <recommendedName>
        <fullName evidence="3">Porin</fullName>
    </recommendedName>
</protein>
<dbReference type="EMBL" id="JAEMUK010000016">
    <property type="protein sequence ID" value="MBJ7543707.1"/>
    <property type="molecule type" value="Genomic_DNA"/>
</dbReference>
<evidence type="ECO:0000313" key="1">
    <source>
        <dbReference type="EMBL" id="MBJ7543707.1"/>
    </source>
</evidence>
<gene>
    <name evidence="1" type="ORF">JDN41_09050</name>
</gene>
<dbReference type="AlphaFoldDB" id="A0A8I1GAW6"/>
<accession>A0A8I1GAW6</accession>
<dbReference type="SUPFAM" id="SSF56935">
    <property type="entry name" value="Porins"/>
    <property type="match status" value="1"/>
</dbReference>
<keyword evidence="2" id="KW-1185">Reference proteome</keyword>
<dbReference type="Gene3D" id="2.40.160.10">
    <property type="entry name" value="Porin"/>
    <property type="match status" value="1"/>
</dbReference>
<dbReference type="Proteomes" id="UP000623250">
    <property type="component" value="Unassembled WGS sequence"/>
</dbReference>
<comment type="caution">
    <text evidence="1">The sequence shown here is derived from an EMBL/GenBank/DDBJ whole genome shotgun (WGS) entry which is preliminary data.</text>
</comment>
<reference evidence="1 2" key="1">
    <citation type="submission" date="2020-12" db="EMBL/GenBank/DDBJ databases">
        <title>Revised draft genomes of Rhodomicrobium vannielii ATCC 17100 and Rhodomicrobium udaipurense JA643.</title>
        <authorList>
            <person name="Conners E.M."/>
            <person name="Davenport E.J."/>
            <person name="Bose A."/>
        </authorList>
    </citation>
    <scope>NUCLEOTIDE SEQUENCE [LARGE SCALE GENOMIC DNA]</scope>
    <source>
        <strain evidence="1 2">JA643</strain>
    </source>
</reference>
<evidence type="ECO:0000313" key="2">
    <source>
        <dbReference type="Proteomes" id="UP000623250"/>
    </source>
</evidence>
<dbReference type="InterPro" id="IPR023614">
    <property type="entry name" value="Porin_dom_sf"/>
</dbReference>
<evidence type="ECO:0008006" key="3">
    <source>
        <dbReference type="Google" id="ProtNLM"/>
    </source>
</evidence>
<proteinExistence type="predicted"/>
<name>A0A8I1GAW6_9HYPH</name>
<organism evidence="1 2">
    <name type="scientific">Rhodomicrobium udaipurense</name>
    <dbReference type="NCBI Taxonomy" id="1202716"/>
    <lineage>
        <taxon>Bacteria</taxon>
        <taxon>Pseudomonadati</taxon>
        <taxon>Pseudomonadota</taxon>
        <taxon>Alphaproteobacteria</taxon>
        <taxon>Hyphomicrobiales</taxon>
        <taxon>Hyphomicrobiaceae</taxon>
        <taxon>Rhodomicrobium</taxon>
    </lineage>
</organism>